<protein>
    <submittedName>
        <fullName evidence="2">Uncharacterized protein</fullName>
    </submittedName>
</protein>
<comment type="caution">
    <text evidence="2">The sequence shown here is derived from an EMBL/GenBank/DDBJ whole genome shotgun (WGS) entry which is preliminary data.</text>
</comment>
<accession>A0AAD4HV19</accession>
<feature type="signal peptide" evidence="1">
    <location>
        <begin position="1"/>
        <end position="29"/>
    </location>
</feature>
<dbReference type="RefSeq" id="XP_041233509.1">
    <property type="nucleotide sequence ID" value="XM_041370960.1"/>
</dbReference>
<organism evidence="2 3">
    <name type="scientific">Suillus fuscotomentosus</name>
    <dbReference type="NCBI Taxonomy" id="1912939"/>
    <lineage>
        <taxon>Eukaryota</taxon>
        <taxon>Fungi</taxon>
        <taxon>Dikarya</taxon>
        <taxon>Basidiomycota</taxon>
        <taxon>Agaricomycotina</taxon>
        <taxon>Agaricomycetes</taxon>
        <taxon>Agaricomycetidae</taxon>
        <taxon>Boletales</taxon>
        <taxon>Suillineae</taxon>
        <taxon>Suillaceae</taxon>
        <taxon>Suillus</taxon>
    </lineage>
</organism>
<evidence type="ECO:0000313" key="2">
    <source>
        <dbReference type="EMBL" id="KAG1907934.1"/>
    </source>
</evidence>
<name>A0AAD4HV19_9AGAM</name>
<feature type="chain" id="PRO_5042103958" evidence="1">
    <location>
        <begin position="30"/>
        <end position="180"/>
    </location>
</feature>
<gene>
    <name evidence="2" type="ORF">F5891DRAFT_220508</name>
</gene>
<sequence>MPRRYQHSLLLTCGRLYVHLISTFKGVYGSEVGRQPTGRGEFPDRGCHLGWHIFFCLLPLSEKTTVRQVTYLHGHVVLLYLLQSYVFSMLSKCTCKTSLRWRAARSFIIPLKCILLMFSSIRGEWSLIVLTLISSSSQDPAGTHDDIQKQKRAGSCCLVLCVCRKQAKDTHVTAVTIDHW</sequence>
<dbReference type="Proteomes" id="UP001195769">
    <property type="component" value="Unassembled WGS sequence"/>
</dbReference>
<dbReference type="GeneID" id="64665258"/>
<evidence type="ECO:0000313" key="3">
    <source>
        <dbReference type="Proteomes" id="UP001195769"/>
    </source>
</evidence>
<keyword evidence="1" id="KW-0732">Signal</keyword>
<dbReference type="AlphaFoldDB" id="A0AAD4HV19"/>
<keyword evidence="3" id="KW-1185">Reference proteome</keyword>
<dbReference type="EMBL" id="JABBWK010000002">
    <property type="protein sequence ID" value="KAG1907934.1"/>
    <property type="molecule type" value="Genomic_DNA"/>
</dbReference>
<reference evidence="2" key="1">
    <citation type="journal article" date="2020" name="New Phytol.">
        <title>Comparative genomics reveals dynamic genome evolution in host specialist ectomycorrhizal fungi.</title>
        <authorList>
            <person name="Lofgren L.A."/>
            <person name="Nguyen N.H."/>
            <person name="Vilgalys R."/>
            <person name="Ruytinx J."/>
            <person name="Liao H.L."/>
            <person name="Branco S."/>
            <person name="Kuo A."/>
            <person name="LaButti K."/>
            <person name="Lipzen A."/>
            <person name="Andreopoulos W."/>
            <person name="Pangilinan J."/>
            <person name="Riley R."/>
            <person name="Hundley H."/>
            <person name="Na H."/>
            <person name="Barry K."/>
            <person name="Grigoriev I.V."/>
            <person name="Stajich J.E."/>
            <person name="Kennedy P.G."/>
        </authorList>
    </citation>
    <scope>NUCLEOTIDE SEQUENCE</scope>
    <source>
        <strain evidence="2">FC203</strain>
    </source>
</reference>
<evidence type="ECO:0000256" key="1">
    <source>
        <dbReference type="SAM" id="SignalP"/>
    </source>
</evidence>
<proteinExistence type="predicted"/>